<comment type="caution">
    <text evidence="2">The sequence shown here is derived from an EMBL/GenBank/DDBJ whole genome shotgun (WGS) entry which is preliminary data.</text>
</comment>
<feature type="transmembrane region" description="Helical" evidence="1">
    <location>
        <begin position="41"/>
        <end position="65"/>
    </location>
</feature>
<protein>
    <submittedName>
        <fullName evidence="2">Uncharacterized protein</fullName>
    </submittedName>
</protein>
<evidence type="ECO:0000313" key="3">
    <source>
        <dbReference type="Proteomes" id="UP000287872"/>
    </source>
</evidence>
<proteinExistence type="predicted"/>
<name>A0A401UQA8_9CLOT</name>
<gene>
    <name evidence="2" type="ORF">Ctaglu_33420</name>
</gene>
<keyword evidence="1" id="KW-0812">Transmembrane</keyword>
<evidence type="ECO:0000256" key="1">
    <source>
        <dbReference type="SAM" id="Phobius"/>
    </source>
</evidence>
<keyword evidence="3" id="KW-1185">Reference proteome</keyword>
<sequence length="232" mass="27243">MIVAIYCLICLTLYIMLAILTLNMHPNPLWTQKMSKFDNLFMLVITFPICSLIPIVNMIFYFALIEDILDEAKSKKISKKRASKNKVDDLEDFAYHFGSKYWNRSHWEGNEFLGDVNARYYYCLSIINNLKSEKYKTINDMHNKGAEGLFIETMALIKECYEKNTMMLCQTDILESLILLSDSLKLIEGSYENEYIITLNSTKQIYKTRFSKLNEKLKTSKNFSEIYNKEQI</sequence>
<reference evidence="2 3" key="1">
    <citation type="submission" date="2018-11" db="EMBL/GenBank/DDBJ databases">
        <title>Genome sequencing and assembly of Clostridium tagluense strain A121.</title>
        <authorList>
            <person name="Murakami T."/>
            <person name="Segawa T."/>
            <person name="Shcherbakova V.A."/>
            <person name="Mori H."/>
            <person name="Yoshimura Y."/>
        </authorList>
    </citation>
    <scope>NUCLEOTIDE SEQUENCE [LARGE SCALE GENOMIC DNA]</scope>
    <source>
        <strain evidence="2 3">A121</strain>
    </source>
</reference>
<dbReference type="EMBL" id="BHYK01000021">
    <property type="protein sequence ID" value="GCD11719.1"/>
    <property type="molecule type" value="Genomic_DNA"/>
</dbReference>
<keyword evidence="1" id="KW-1133">Transmembrane helix</keyword>
<evidence type="ECO:0000313" key="2">
    <source>
        <dbReference type="EMBL" id="GCD11719.1"/>
    </source>
</evidence>
<accession>A0A401UQA8</accession>
<organism evidence="2 3">
    <name type="scientific">Clostridium tagluense</name>
    <dbReference type="NCBI Taxonomy" id="360422"/>
    <lineage>
        <taxon>Bacteria</taxon>
        <taxon>Bacillati</taxon>
        <taxon>Bacillota</taxon>
        <taxon>Clostridia</taxon>
        <taxon>Eubacteriales</taxon>
        <taxon>Clostridiaceae</taxon>
        <taxon>Clostridium</taxon>
    </lineage>
</organism>
<dbReference type="AlphaFoldDB" id="A0A401UQA8"/>
<keyword evidence="1" id="KW-0472">Membrane</keyword>
<dbReference type="Proteomes" id="UP000287872">
    <property type="component" value="Unassembled WGS sequence"/>
</dbReference>